<accession>A0A8J2UJB5</accession>
<evidence type="ECO:0000313" key="1">
    <source>
        <dbReference type="EMBL" id="GGB26213.1"/>
    </source>
</evidence>
<organism evidence="1 2">
    <name type="scientific">Puia dinghuensis</name>
    <dbReference type="NCBI Taxonomy" id="1792502"/>
    <lineage>
        <taxon>Bacteria</taxon>
        <taxon>Pseudomonadati</taxon>
        <taxon>Bacteroidota</taxon>
        <taxon>Chitinophagia</taxon>
        <taxon>Chitinophagales</taxon>
        <taxon>Chitinophagaceae</taxon>
        <taxon>Puia</taxon>
    </lineage>
</organism>
<dbReference type="AlphaFoldDB" id="A0A8J2UJB5"/>
<proteinExistence type="predicted"/>
<gene>
    <name evidence="1" type="ORF">GCM10011511_57740</name>
</gene>
<dbReference type="Proteomes" id="UP000607559">
    <property type="component" value="Unassembled WGS sequence"/>
</dbReference>
<dbReference type="EMBL" id="BMJC01000009">
    <property type="protein sequence ID" value="GGB26213.1"/>
    <property type="molecule type" value="Genomic_DNA"/>
</dbReference>
<keyword evidence="2" id="KW-1185">Reference proteome</keyword>
<name>A0A8J2UJB5_9BACT</name>
<protein>
    <submittedName>
        <fullName evidence="1">Uncharacterized protein</fullName>
    </submittedName>
</protein>
<sequence>MKCSLLFGAMLLLLESLMSQDNINLKYSLLVKEGVFSRAFIRIRPLSIAGFRLIGKRAFAMIDKDTLETPGLSEIEIRLYRGLIYDASVMDTTSWRDGELPSCVIVPSNGRVSKKYAISKLKPETKDDKIFFNKLVYSFNKSGGNKKWLYSFSRPVIDSSGNYAIIADTSAGNNFGCFFYKWNGLKWQEMLNISTRD</sequence>
<reference evidence="1" key="1">
    <citation type="journal article" date="2014" name="Int. J. Syst. Evol. Microbiol.">
        <title>Complete genome sequence of Corynebacterium casei LMG S-19264T (=DSM 44701T), isolated from a smear-ripened cheese.</title>
        <authorList>
            <consortium name="US DOE Joint Genome Institute (JGI-PGF)"/>
            <person name="Walter F."/>
            <person name="Albersmeier A."/>
            <person name="Kalinowski J."/>
            <person name="Ruckert C."/>
        </authorList>
    </citation>
    <scope>NUCLEOTIDE SEQUENCE</scope>
    <source>
        <strain evidence="1">CGMCC 1.15448</strain>
    </source>
</reference>
<evidence type="ECO:0000313" key="2">
    <source>
        <dbReference type="Proteomes" id="UP000607559"/>
    </source>
</evidence>
<dbReference type="RefSeq" id="WP_188938313.1">
    <property type="nucleotide sequence ID" value="NZ_BMJC01000009.1"/>
</dbReference>
<reference evidence="1" key="2">
    <citation type="submission" date="2020-09" db="EMBL/GenBank/DDBJ databases">
        <authorList>
            <person name="Sun Q."/>
            <person name="Zhou Y."/>
        </authorList>
    </citation>
    <scope>NUCLEOTIDE SEQUENCE</scope>
    <source>
        <strain evidence="1">CGMCC 1.15448</strain>
    </source>
</reference>
<comment type="caution">
    <text evidence="1">The sequence shown here is derived from an EMBL/GenBank/DDBJ whole genome shotgun (WGS) entry which is preliminary data.</text>
</comment>